<proteinExistence type="predicted"/>
<dbReference type="Proteomes" id="UP000663865">
    <property type="component" value="Unassembled WGS sequence"/>
</dbReference>
<protein>
    <submittedName>
        <fullName evidence="1">Uncharacterized protein</fullName>
    </submittedName>
</protein>
<dbReference type="EMBL" id="CAJOBS010010090">
    <property type="protein sequence ID" value="CAF4939164.1"/>
    <property type="molecule type" value="Genomic_DNA"/>
</dbReference>
<dbReference type="AlphaFoldDB" id="A0A818N3I5"/>
<name>A0A818N3I5_9BILA</name>
<gene>
    <name evidence="1" type="ORF">KIK155_LOCUS20836</name>
    <name evidence="2" type="ORF">TOA249_LOCUS33248</name>
</gene>
<dbReference type="Proteomes" id="UP000663838">
    <property type="component" value="Unassembled WGS sequence"/>
</dbReference>
<evidence type="ECO:0000313" key="1">
    <source>
        <dbReference type="EMBL" id="CAF3599092.1"/>
    </source>
</evidence>
<evidence type="ECO:0000313" key="3">
    <source>
        <dbReference type="Proteomes" id="UP000663865"/>
    </source>
</evidence>
<evidence type="ECO:0000313" key="2">
    <source>
        <dbReference type="EMBL" id="CAF4939164.1"/>
    </source>
</evidence>
<comment type="caution">
    <text evidence="1">The sequence shown here is derived from an EMBL/GenBank/DDBJ whole genome shotgun (WGS) entry which is preliminary data.</text>
</comment>
<reference evidence="1" key="1">
    <citation type="submission" date="2021-02" db="EMBL/GenBank/DDBJ databases">
        <authorList>
            <person name="Nowell W R."/>
        </authorList>
    </citation>
    <scope>NUCLEOTIDE SEQUENCE</scope>
</reference>
<dbReference type="EMBL" id="CAJNYV010003698">
    <property type="protein sequence ID" value="CAF3599092.1"/>
    <property type="molecule type" value="Genomic_DNA"/>
</dbReference>
<accession>A0A818N3I5</accession>
<organism evidence="1 3">
    <name type="scientific">Rotaria socialis</name>
    <dbReference type="NCBI Taxonomy" id="392032"/>
    <lineage>
        <taxon>Eukaryota</taxon>
        <taxon>Metazoa</taxon>
        <taxon>Spiralia</taxon>
        <taxon>Gnathifera</taxon>
        <taxon>Rotifera</taxon>
        <taxon>Eurotatoria</taxon>
        <taxon>Bdelloidea</taxon>
        <taxon>Philodinida</taxon>
        <taxon>Philodinidae</taxon>
        <taxon>Rotaria</taxon>
    </lineage>
</organism>
<sequence>MRLDWREACDGRIDCIDGAADEAYCFQLKVNDCGVNEYRYYNGLCISDEFLTDNLAHCLDMSDFHTAECTHNAYDNNYIFEKEEHSCQPGEEAFSCGNKQCVTDFGKCENKRHLLLMESIGTQGNSTREYSTIMICLTKILD</sequence>